<dbReference type="RefSeq" id="WP_165297503.1">
    <property type="nucleotide sequence ID" value="NZ_JAAKZZ010000034.1"/>
</dbReference>
<accession>A0A6G4WRF6</accession>
<feature type="domain" description="Helix-turn-helix" evidence="2">
    <location>
        <begin position="20"/>
        <end position="75"/>
    </location>
</feature>
<dbReference type="InterPro" id="IPR045745">
    <property type="entry name" value="HTH_58_Actinobacteria-type"/>
</dbReference>
<dbReference type="Proteomes" id="UP000477722">
    <property type="component" value="Unassembled WGS sequence"/>
</dbReference>
<feature type="region of interest" description="Disordered" evidence="1">
    <location>
        <begin position="1"/>
        <end position="29"/>
    </location>
</feature>
<dbReference type="AlphaFoldDB" id="A0A6G4WRF6"/>
<keyword evidence="4" id="KW-1185">Reference proteome</keyword>
<sequence length="79" mass="9002">MSETVTPRRGARQGSEYRPRLRGEEREEMRKTLAKKYKAGASIRDLAAEHNLSYGLARHLLIEAKVPLRGRSGRRKARG</sequence>
<organism evidence="3 4">
    <name type="scientific">Streptomyces boncukensis</name>
    <dbReference type="NCBI Taxonomy" id="2711219"/>
    <lineage>
        <taxon>Bacteria</taxon>
        <taxon>Bacillati</taxon>
        <taxon>Actinomycetota</taxon>
        <taxon>Actinomycetes</taxon>
        <taxon>Kitasatosporales</taxon>
        <taxon>Streptomycetaceae</taxon>
        <taxon>Streptomyces</taxon>
    </lineage>
</organism>
<dbReference type="Pfam" id="PF19575">
    <property type="entry name" value="HTH_58"/>
    <property type="match status" value="1"/>
</dbReference>
<dbReference type="EMBL" id="JAAKZZ010000034">
    <property type="protein sequence ID" value="NGO67846.1"/>
    <property type="molecule type" value="Genomic_DNA"/>
</dbReference>
<gene>
    <name evidence="3" type="ORF">G5C65_05645</name>
</gene>
<comment type="caution">
    <text evidence="3">The sequence shown here is derived from an EMBL/GenBank/DDBJ whole genome shotgun (WGS) entry which is preliminary data.</text>
</comment>
<reference evidence="3 4" key="1">
    <citation type="submission" date="2020-02" db="EMBL/GenBank/DDBJ databases">
        <title>Whole-genome analyses of novel actinobacteria.</title>
        <authorList>
            <person name="Sahin N."/>
            <person name="Tatar D."/>
        </authorList>
    </citation>
    <scope>NUCLEOTIDE SEQUENCE [LARGE SCALE GENOMIC DNA]</scope>
    <source>
        <strain evidence="3 4">SB3404</strain>
    </source>
</reference>
<protein>
    <submittedName>
        <fullName evidence="3">Transcriptional regulator</fullName>
    </submittedName>
</protein>
<proteinExistence type="predicted"/>
<name>A0A6G4WRF6_9ACTN</name>
<evidence type="ECO:0000313" key="4">
    <source>
        <dbReference type="Proteomes" id="UP000477722"/>
    </source>
</evidence>
<evidence type="ECO:0000256" key="1">
    <source>
        <dbReference type="SAM" id="MobiDB-lite"/>
    </source>
</evidence>
<evidence type="ECO:0000259" key="2">
    <source>
        <dbReference type="Pfam" id="PF19575"/>
    </source>
</evidence>
<evidence type="ECO:0000313" key="3">
    <source>
        <dbReference type="EMBL" id="NGO67846.1"/>
    </source>
</evidence>
<feature type="compositionally biased region" description="Basic and acidic residues" evidence="1">
    <location>
        <begin position="15"/>
        <end position="29"/>
    </location>
</feature>